<proteinExistence type="predicted"/>
<comment type="subcellular location">
    <subcellularLocation>
        <location evidence="1">Cell membrane</location>
        <topology evidence="1">Multi-pass membrane protein</topology>
    </subcellularLocation>
</comment>
<keyword evidence="5 6" id="KW-0472">Membrane</keyword>
<evidence type="ECO:0000256" key="1">
    <source>
        <dbReference type="ARBA" id="ARBA00004651"/>
    </source>
</evidence>
<dbReference type="Proteomes" id="UP000030403">
    <property type="component" value="Unassembled WGS sequence"/>
</dbReference>
<dbReference type="RefSeq" id="WP_027448769.1">
    <property type="nucleotide sequence ID" value="NZ_AVPF01000035.1"/>
</dbReference>
<dbReference type="eggNOG" id="COG2149">
    <property type="taxonomic scope" value="Bacteria"/>
</dbReference>
<dbReference type="PANTHER" id="PTHR34187">
    <property type="entry name" value="FGR18P"/>
    <property type="match status" value="1"/>
</dbReference>
<organism evidence="8 9">
    <name type="scientific">Pontibacillus marinus BH030004 = DSM 16465</name>
    <dbReference type="NCBI Taxonomy" id="1385511"/>
    <lineage>
        <taxon>Bacteria</taxon>
        <taxon>Bacillati</taxon>
        <taxon>Bacillota</taxon>
        <taxon>Bacilli</taxon>
        <taxon>Bacillales</taxon>
        <taxon>Bacillaceae</taxon>
        <taxon>Pontibacillus</taxon>
    </lineage>
</organism>
<dbReference type="PANTHER" id="PTHR34187:SF2">
    <property type="entry name" value="DUF202 DOMAIN-CONTAINING PROTEIN"/>
    <property type="match status" value="1"/>
</dbReference>
<gene>
    <name evidence="8" type="ORF">N783_13025</name>
</gene>
<dbReference type="AlphaFoldDB" id="A0A0A5G448"/>
<sequence length="120" mass="13764">MNEQSNNEYKSIREHLANERTYLAWIRTAIAIIGIGFLATTLHFNINKTINPLGDLFAIIVSLSSLVIGVLTIIGSTINYYRTRRNINKEEFRSSHGIIIYMTFTAIVIFFLIIAYFFLV</sequence>
<dbReference type="EMBL" id="AVPF01000035">
    <property type="protein sequence ID" value="KGX85908.1"/>
    <property type="molecule type" value="Genomic_DNA"/>
</dbReference>
<keyword evidence="9" id="KW-1185">Reference proteome</keyword>
<evidence type="ECO:0000256" key="6">
    <source>
        <dbReference type="SAM" id="Phobius"/>
    </source>
</evidence>
<feature type="transmembrane region" description="Helical" evidence="6">
    <location>
        <begin position="98"/>
        <end position="119"/>
    </location>
</feature>
<dbReference type="InterPro" id="IPR052053">
    <property type="entry name" value="IM_YidH-like"/>
</dbReference>
<evidence type="ECO:0000256" key="5">
    <source>
        <dbReference type="ARBA" id="ARBA00023136"/>
    </source>
</evidence>
<evidence type="ECO:0000256" key="2">
    <source>
        <dbReference type="ARBA" id="ARBA00022475"/>
    </source>
</evidence>
<evidence type="ECO:0000259" key="7">
    <source>
        <dbReference type="Pfam" id="PF02656"/>
    </source>
</evidence>
<feature type="transmembrane region" description="Helical" evidence="6">
    <location>
        <begin position="56"/>
        <end position="78"/>
    </location>
</feature>
<evidence type="ECO:0000313" key="8">
    <source>
        <dbReference type="EMBL" id="KGX85908.1"/>
    </source>
</evidence>
<dbReference type="Pfam" id="PF02656">
    <property type="entry name" value="DUF202"/>
    <property type="match status" value="1"/>
</dbReference>
<dbReference type="OrthoDB" id="582337at2"/>
<evidence type="ECO:0000256" key="3">
    <source>
        <dbReference type="ARBA" id="ARBA00022692"/>
    </source>
</evidence>
<name>A0A0A5G448_9BACI</name>
<reference evidence="8 9" key="1">
    <citation type="submission" date="2013-08" db="EMBL/GenBank/DDBJ databases">
        <authorList>
            <person name="Huang J."/>
            <person name="Wang G."/>
        </authorList>
    </citation>
    <scope>NUCLEOTIDE SEQUENCE [LARGE SCALE GENOMIC DNA]</scope>
    <source>
        <strain evidence="8 9">BH030004</strain>
    </source>
</reference>
<keyword evidence="4 6" id="KW-1133">Transmembrane helix</keyword>
<evidence type="ECO:0000313" key="9">
    <source>
        <dbReference type="Proteomes" id="UP000030403"/>
    </source>
</evidence>
<dbReference type="InterPro" id="IPR003807">
    <property type="entry name" value="DUF202"/>
</dbReference>
<comment type="caution">
    <text evidence="8">The sequence shown here is derived from an EMBL/GenBank/DDBJ whole genome shotgun (WGS) entry which is preliminary data.</text>
</comment>
<keyword evidence="2" id="KW-1003">Cell membrane</keyword>
<feature type="domain" description="DUF202" evidence="7">
    <location>
        <begin position="13"/>
        <end position="85"/>
    </location>
</feature>
<keyword evidence="3 6" id="KW-0812">Transmembrane</keyword>
<evidence type="ECO:0000256" key="4">
    <source>
        <dbReference type="ARBA" id="ARBA00022989"/>
    </source>
</evidence>
<dbReference type="GO" id="GO:0005886">
    <property type="term" value="C:plasma membrane"/>
    <property type="evidence" value="ECO:0007669"/>
    <property type="project" value="UniProtKB-SubCell"/>
</dbReference>
<dbReference type="STRING" id="1385511.GCA_000425225_02305"/>
<protein>
    <recommendedName>
        <fullName evidence="7">DUF202 domain-containing protein</fullName>
    </recommendedName>
</protein>
<accession>A0A0A5G448</accession>
<feature type="transmembrane region" description="Helical" evidence="6">
    <location>
        <begin position="21"/>
        <end position="44"/>
    </location>
</feature>